<dbReference type="PANTHER" id="PTHR39201:SF1">
    <property type="entry name" value="FLAVODOXIN-LIKE DOMAIN-CONTAINING PROTEIN"/>
    <property type="match status" value="1"/>
</dbReference>
<dbReference type="EMBL" id="JAQNCK010000023">
    <property type="protein sequence ID" value="MDC0828732.1"/>
    <property type="molecule type" value="Genomic_DNA"/>
</dbReference>
<proteinExistence type="predicted"/>
<evidence type="ECO:0000313" key="3">
    <source>
        <dbReference type="Proteomes" id="UP001220658"/>
    </source>
</evidence>
<protein>
    <submittedName>
        <fullName evidence="2">Flavodoxin</fullName>
    </submittedName>
</protein>
<dbReference type="Gene3D" id="3.40.50.360">
    <property type="match status" value="1"/>
</dbReference>
<dbReference type="Pfam" id="PF12682">
    <property type="entry name" value="Flavodoxin_4"/>
    <property type="match status" value="1"/>
</dbReference>
<accession>A0AAW6FUK1</accession>
<sequence>MSNILVAYFSASGTTEKVAQKLASQIHADLFKIQPKQAYTRADLNWNDSHSRSTLEMKDPNSRPEILNKVEKMEQYNTVFVGFPIWWYREPSIIDTFIESYDLTNKTIIPFATSGGSGMGKSSTYIQKLAPKSKVTQGKRLSFSITDEELNTWTSSMIK</sequence>
<name>A0AAW6FUK1_9FIRM</name>
<dbReference type="NCBIfam" id="NF005501">
    <property type="entry name" value="PRK07116.1"/>
    <property type="match status" value="1"/>
</dbReference>
<dbReference type="GO" id="GO:0016651">
    <property type="term" value="F:oxidoreductase activity, acting on NAD(P)H"/>
    <property type="evidence" value="ECO:0007669"/>
    <property type="project" value="UniProtKB-ARBA"/>
</dbReference>
<dbReference type="RefSeq" id="WP_195191774.1">
    <property type="nucleotide sequence ID" value="NZ_JADMUL010000046.1"/>
</dbReference>
<dbReference type="InterPro" id="IPR029039">
    <property type="entry name" value="Flavoprotein-like_sf"/>
</dbReference>
<reference evidence="2" key="1">
    <citation type="submission" date="2023-01" db="EMBL/GenBank/DDBJ databases">
        <title>Human gut microbiome strain richness.</title>
        <authorList>
            <person name="Chen-Liaw A."/>
        </authorList>
    </citation>
    <scope>NUCLEOTIDE SEQUENCE</scope>
    <source>
        <strain evidence="2">D55st1_G4_D55t1_190419</strain>
    </source>
</reference>
<dbReference type="GO" id="GO:0010181">
    <property type="term" value="F:FMN binding"/>
    <property type="evidence" value="ECO:0007669"/>
    <property type="project" value="InterPro"/>
</dbReference>
<feature type="domain" description="Flavodoxin-like" evidence="1">
    <location>
        <begin position="4"/>
        <end position="159"/>
    </location>
</feature>
<evidence type="ECO:0000313" key="2">
    <source>
        <dbReference type="EMBL" id="MDC0828732.1"/>
    </source>
</evidence>
<dbReference type="Proteomes" id="UP001220658">
    <property type="component" value="Unassembled WGS sequence"/>
</dbReference>
<organism evidence="2 3">
    <name type="scientific">Faecalitalea cylindroides</name>
    <dbReference type="NCBI Taxonomy" id="39483"/>
    <lineage>
        <taxon>Bacteria</taxon>
        <taxon>Bacillati</taxon>
        <taxon>Bacillota</taxon>
        <taxon>Erysipelotrichia</taxon>
        <taxon>Erysipelotrichales</taxon>
        <taxon>Erysipelotrichaceae</taxon>
        <taxon>Faecalitalea</taxon>
    </lineage>
</organism>
<gene>
    <name evidence="2" type="ORF">POG00_08395</name>
</gene>
<comment type="caution">
    <text evidence="2">The sequence shown here is derived from an EMBL/GenBank/DDBJ whole genome shotgun (WGS) entry which is preliminary data.</text>
</comment>
<evidence type="ECO:0000259" key="1">
    <source>
        <dbReference type="PROSITE" id="PS50902"/>
    </source>
</evidence>
<dbReference type="InterPro" id="IPR008254">
    <property type="entry name" value="Flavodoxin/NO_synth"/>
</dbReference>
<dbReference type="PANTHER" id="PTHR39201">
    <property type="entry name" value="EXPORTED PROTEIN-RELATED"/>
    <property type="match status" value="1"/>
</dbReference>
<dbReference type="PROSITE" id="PS50902">
    <property type="entry name" value="FLAVODOXIN_LIKE"/>
    <property type="match status" value="1"/>
</dbReference>
<dbReference type="SUPFAM" id="SSF52218">
    <property type="entry name" value="Flavoproteins"/>
    <property type="match status" value="1"/>
</dbReference>
<dbReference type="AlphaFoldDB" id="A0AAW6FUK1"/>